<protein>
    <recommendedName>
        <fullName evidence="12">Transmembrane protein</fullName>
    </recommendedName>
</protein>
<dbReference type="PANTHER" id="PTHR12388:SF0">
    <property type="entry name" value="MITOCHONDRIAL IMPORT INNER MEMBRANE TRANSLOCASE SUBUNIT TIM16"/>
    <property type="match status" value="1"/>
</dbReference>
<feature type="region of interest" description="Disordered" evidence="9">
    <location>
        <begin position="153"/>
        <end position="188"/>
    </location>
</feature>
<organism evidence="10 11">
    <name type="scientific">Bodo saltans</name>
    <name type="common">Flagellated protozoan</name>
    <dbReference type="NCBI Taxonomy" id="75058"/>
    <lineage>
        <taxon>Eukaryota</taxon>
        <taxon>Discoba</taxon>
        <taxon>Euglenozoa</taxon>
        <taxon>Kinetoplastea</taxon>
        <taxon>Metakinetoplastina</taxon>
        <taxon>Eubodonida</taxon>
        <taxon>Bodonidae</taxon>
        <taxon>Bodo</taxon>
    </lineage>
</organism>
<dbReference type="InterPro" id="IPR005341">
    <property type="entry name" value="Tim16"/>
</dbReference>
<evidence type="ECO:0000313" key="11">
    <source>
        <dbReference type="Proteomes" id="UP000051952"/>
    </source>
</evidence>
<dbReference type="GO" id="GO:0005744">
    <property type="term" value="C:TIM23 mitochondrial import inner membrane translocase complex"/>
    <property type="evidence" value="ECO:0007669"/>
    <property type="project" value="InterPro"/>
</dbReference>
<evidence type="ECO:0000256" key="9">
    <source>
        <dbReference type="SAM" id="MobiDB-lite"/>
    </source>
</evidence>
<sequence length="188" mass="20137">MIRILRRRGQPLRSPSLGGIGGSSSSALIFRPTRTNLIPIPPAVWRMISVGGLFLLDAFLRAHRQQVKKMESQDNENGTTRSATGSIQGLPMTAEEAFQILGIESKTVPLLKTKDLDLATQRFYALFEKATLAKSPYLQGKIVAAYETATGSAAPLPEVVSTTEEASSGAPSDDGQSTSSGLPRPPQQ</sequence>
<evidence type="ECO:0000313" key="10">
    <source>
        <dbReference type="EMBL" id="CUG88073.1"/>
    </source>
</evidence>
<dbReference type="VEuPathDB" id="TriTrypDB:BSAL_13560"/>
<gene>
    <name evidence="10" type="ORF">BSAL_13560</name>
</gene>
<dbReference type="AlphaFoldDB" id="A0A0S4JD45"/>
<keyword evidence="5" id="KW-0653">Protein transport</keyword>
<evidence type="ECO:0000256" key="3">
    <source>
        <dbReference type="ARBA" id="ARBA00022448"/>
    </source>
</evidence>
<evidence type="ECO:0008006" key="12">
    <source>
        <dbReference type="Google" id="ProtNLM"/>
    </source>
</evidence>
<dbReference type="PANTHER" id="PTHR12388">
    <property type="entry name" value="MITOCHONDRIA ASSOCIATED GRANULOCYTE MACROPHAGE CSF SIGNALING MOLECULE"/>
    <property type="match status" value="1"/>
</dbReference>
<keyword evidence="11" id="KW-1185">Reference proteome</keyword>
<evidence type="ECO:0000256" key="5">
    <source>
        <dbReference type="ARBA" id="ARBA00022927"/>
    </source>
</evidence>
<accession>A0A0S4JD45</accession>
<dbReference type="GO" id="GO:0030150">
    <property type="term" value="P:protein import into mitochondrial matrix"/>
    <property type="evidence" value="ECO:0007669"/>
    <property type="project" value="InterPro"/>
</dbReference>
<name>A0A0S4JD45_BODSA</name>
<dbReference type="Gene3D" id="1.10.287.110">
    <property type="entry name" value="DnaJ domain"/>
    <property type="match status" value="1"/>
</dbReference>
<comment type="similarity">
    <text evidence="2">Belongs to the TIM16/PAM16 family.</text>
</comment>
<dbReference type="EMBL" id="CYKH01001615">
    <property type="protein sequence ID" value="CUG88073.1"/>
    <property type="molecule type" value="Genomic_DNA"/>
</dbReference>
<feature type="compositionally biased region" description="Polar residues" evidence="9">
    <location>
        <begin position="160"/>
        <end position="181"/>
    </location>
</feature>
<keyword evidence="3" id="KW-0813">Transport</keyword>
<dbReference type="InterPro" id="IPR036869">
    <property type="entry name" value="J_dom_sf"/>
</dbReference>
<comment type="subcellular location">
    <subcellularLocation>
        <location evidence="1">Mitochondrion inner membrane</location>
        <topology evidence="1">Peripheral membrane protein</topology>
    </subcellularLocation>
</comment>
<keyword evidence="8" id="KW-0472">Membrane</keyword>
<evidence type="ECO:0000256" key="7">
    <source>
        <dbReference type="ARBA" id="ARBA00023128"/>
    </source>
</evidence>
<evidence type="ECO:0000256" key="4">
    <source>
        <dbReference type="ARBA" id="ARBA00022792"/>
    </source>
</evidence>
<keyword evidence="4" id="KW-0999">Mitochondrion inner membrane</keyword>
<dbReference type="Proteomes" id="UP000051952">
    <property type="component" value="Unassembled WGS sequence"/>
</dbReference>
<evidence type="ECO:0000256" key="6">
    <source>
        <dbReference type="ARBA" id="ARBA00023010"/>
    </source>
</evidence>
<reference evidence="11" key="1">
    <citation type="submission" date="2015-09" db="EMBL/GenBank/DDBJ databases">
        <authorList>
            <consortium name="Pathogen Informatics"/>
        </authorList>
    </citation>
    <scope>NUCLEOTIDE SEQUENCE [LARGE SCALE GENOMIC DNA]</scope>
    <source>
        <strain evidence="11">Lake Konstanz</strain>
    </source>
</reference>
<keyword evidence="6" id="KW-0811">Translocation</keyword>
<proteinExistence type="inferred from homology"/>
<evidence type="ECO:0000256" key="1">
    <source>
        <dbReference type="ARBA" id="ARBA00004637"/>
    </source>
</evidence>
<evidence type="ECO:0000256" key="8">
    <source>
        <dbReference type="ARBA" id="ARBA00023136"/>
    </source>
</evidence>
<keyword evidence="7" id="KW-0496">Mitochondrion</keyword>
<evidence type="ECO:0000256" key="2">
    <source>
        <dbReference type="ARBA" id="ARBA00008817"/>
    </source>
</evidence>